<feature type="region of interest" description="Disordered" evidence="1">
    <location>
        <begin position="72"/>
        <end position="91"/>
    </location>
</feature>
<feature type="compositionally biased region" description="Polar residues" evidence="1">
    <location>
        <begin position="1"/>
        <end position="10"/>
    </location>
</feature>
<keyword evidence="2" id="KW-1185">Reference proteome</keyword>
<proteinExistence type="predicted"/>
<feature type="region of interest" description="Disordered" evidence="1">
    <location>
        <begin position="1"/>
        <end position="59"/>
    </location>
</feature>
<protein>
    <submittedName>
        <fullName evidence="3">Uncharacterized protein</fullName>
    </submittedName>
</protein>
<name>A0A914CGP2_9BILA</name>
<organism evidence="2 3">
    <name type="scientific">Acrobeloides nanus</name>
    <dbReference type="NCBI Taxonomy" id="290746"/>
    <lineage>
        <taxon>Eukaryota</taxon>
        <taxon>Metazoa</taxon>
        <taxon>Ecdysozoa</taxon>
        <taxon>Nematoda</taxon>
        <taxon>Chromadorea</taxon>
        <taxon>Rhabditida</taxon>
        <taxon>Tylenchina</taxon>
        <taxon>Cephalobomorpha</taxon>
        <taxon>Cephaloboidea</taxon>
        <taxon>Cephalobidae</taxon>
        <taxon>Acrobeloides</taxon>
    </lineage>
</organism>
<sequence length="211" mass="25089">MSNKSMSMTFSEDDLRTRSSHTSTTKPRQIVVRDKIPRTPPSRVATPKSNSQILSEERRRQISEILAEEERLQKKRKEEKKIQEEEELKKSQLKALEESRLKWENEILQNRMNELKLKENQQDSKLVIRPKSSSKPALEIAPFRKTKYRRFSDKKYYNWPSEEEEMHEIDVEDPTQEIFVTNPHDEWHNVSFKDQSSEKNVSCVLNPFLCP</sequence>
<evidence type="ECO:0000256" key="1">
    <source>
        <dbReference type="SAM" id="MobiDB-lite"/>
    </source>
</evidence>
<accession>A0A914CGP2</accession>
<dbReference type="Proteomes" id="UP000887540">
    <property type="component" value="Unplaced"/>
</dbReference>
<evidence type="ECO:0000313" key="2">
    <source>
        <dbReference type="Proteomes" id="UP000887540"/>
    </source>
</evidence>
<feature type="compositionally biased region" description="Basic and acidic residues" evidence="1">
    <location>
        <begin position="79"/>
        <end position="91"/>
    </location>
</feature>
<evidence type="ECO:0000313" key="3">
    <source>
        <dbReference type="WBParaSite" id="ACRNAN_scaffold1023.g28067.t1"/>
    </source>
</evidence>
<dbReference type="WBParaSite" id="ACRNAN_scaffold1023.g28067.t1">
    <property type="protein sequence ID" value="ACRNAN_scaffold1023.g28067.t1"/>
    <property type="gene ID" value="ACRNAN_scaffold1023.g28067"/>
</dbReference>
<dbReference type="AlphaFoldDB" id="A0A914CGP2"/>
<reference evidence="3" key="1">
    <citation type="submission" date="2022-11" db="UniProtKB">
        <authorList>
            <consortium name="WormBaseParasite"/>
        </authorList>
    </citation>
    <scope>IDENTIFICATION</scope>
</reference>